<keyword evidence="3" id="KW-1185">Reference proteome</keyword>
<comment type="caution">
    <text evidence="2">The sequence shown here is derived from an EMBL/GenBank/DDBJ whole genome shotgun (WGS) entry which is preliminary data.</text>
</comment>
<accession>A0A9K3I267</accession>
<name>A0A9K3I267_HELAN</name>
<evidence type="ECO:0000256" key="1">
    <source>
        <dbReference type="SAM" id="MobiDB-lite"/>
    </source>
</evidence>
<feature type="region of interest" description="Disordered" evidence="1">
    <location>
        <begin position="45"/>
        <end position="80"/>
    </location>
</feature>
<dbReference type="Gramene" id="mRNA:HanXRQr2_Chr10g0466181">
    <property type="protein sequence ID" value="CDS:HanXRQr2_Chr10g0466181.1"/>
    <property type="gene ID" value="HanXRQr2_Chr10g0466181"/>
</dbReference>
<evidence type="ECO:0000313" key="3">
    <source>
        <dbReference type="Proteomes" id="UP000215914"/>
    </source>
</evidence>
<sequence>MSMSMSMALEALAINYLTHTVWAWIAFLTAALSFWKIKPSPSPLPPPAHPISTSTSPPPPLSDDEPDPDDQQEVPSSSTTIFCSLENRRSGKFRVYYDGIAVAARTRRPIKGSVHNPQRLVLGDHGWEALLKLKTAEMGWYRYQDLTMLDGSVVQLWN</sequence>
<dbReference type="EMBL" id="MNCJ02000325">
    <property type="protein sequence ID" value="KAF5788635.1"/>
    <property type="molecule type" value="Genomic_DNA"/>
</dbReference>
<dbReference type="OrthoDB" id="1921606at2759"/>
<dbReference type="PANTHER" id="PTHR36369:SF1">
    <property type="entry name" value="TRANSMEMBRANE PROTEIN"/>
    <property type="match status" value="1"/>
</dbReference>
<dbReference type="AlphaFoldDB" id="A0A9K3I267"/>
<reference evidence="2" key="2">
    <citation type="submission" date="2020-06" db="EMBL/GenBank/DDBJ databases">
        <title>Helianthus annuus Genome sequencing and assembly Release 2.</title>
        <authorList>
            <person name="Gouzy J."/>
            <person name="Langlade N."/>
            <person name="Munos S."/>
        </authorList>
    </citation>
    <scope>NUCLEOTIDE SEQUENCE</scope>
    <source>
        <tissue evidence="2">Leaves</tissue>
    </source>
</reference>
<feature type="compositionally biased region" description="Acidic residues" evidence="1">
    <location>
        <begin position="62"/>
        <end position="72"/>
    </location>
</feature>
<protein>
    <submittedName>
        <fullName evidence="2">Uncharacterized protein</fullName>
    </submittedName>
</protein>
<evidence type="ECO:0000313" key="2">
    <source>
        <dbReference type="EMBL" id="KAF5788635.1"/>
    </source>
</evidence>
<reference evidence="2" key="1">
    <citation type="journal article" date="2017" name="Nature">
        <title>The sunflower genome provides insights into oil metabolism, flowering and Asterid evolution.</title>
        <authorList>
            <person name="Badouin H."/>
            <person name="Gouzy J."/>
            <person name="Grassa C.J."/>
            <person name="Murat F."/>
            <person name="Staton S.E."/>
            <person name="Cottret L."/>
            <person name="Lelandais-Briere C."/>
            <person name="Owens G.L."/>
            <person name="Carrere S."/>
            <person name="Mayjonade B."/>
            <person name="Legrand L."/>
            <person name="Gill N."/>
            <person name="Kane N.C."/>
            <person name="Bowers J.E."/>
            <person name="Hubner S."/>
            <person name="Bellec A."/>
            <person name="Berard A."/>
            <person name="Berges H."/>
            <person name="Blanchet N."/>
            <person name="Boniface M.C."/>
            <person name="Brunel D."/>
            <person name="Catrice O."/>
            <person name="Chaidir N."/>
            <person name="Claudel C."/>
            <person name="Donnadieu C."/>
            <person name="Faraut T."/>
            <person name="Fievet G."/>
            <person name="Helmstetter N."/>
            <person name="King M."/>
            <person name="Knapp S.J."/>
            <person name="Lai Z."/>
            <person name="Le Paslier M.C."/>
            <person name="Lippi Y."/>
            <person name="Lorenzon L."/>
            <person name="Mandel J.R."/>
            <person name="Marage G."/>
            <person name="Marchand G."/>
            <person name="Marquand E."/>
            <person name="Bret-Mestries E."/>
            <person name="Morien E."/>
            <person name="Nambeesan S."/>
            <person name="Nguyen T."/>
            <person name="Pegot-Espagnet P."/>
            <person name="Pouilly N."/>
            <person name="Raftis F."/>
            <person name="Sallet E."/>
            <person name="Schiex T."/>
            <person name="Thomas J."/>
            <person name="Vandecasteele C."/>
            <person name="Vares D."/>
            <person name="Vear F."/>
            <person name="Vautrin S."/>
            <person name="Crespi M."/>
            <person name="Mangin B."/>
            <person name="Burke J.M."/>
            <person name="Salse J."/>
            <person name="Munos S."/>
            <person name="Vincourt P."/>
            <person name="Rieseberg L.H."/>
            <person name="Langlade N.B."/>
        </authorList>
    </citation>
    <scope>NUCLEOTIDE SEQUENCE</scope>
    <source>
        <tissue evidence="2">Leaves</tissue>
    </source>
</reference>
<dbReference type="PANTHER" id="PTHR36369">
    <property type="entry name" value="TRANSMEMBRANE PROTEIN"/>
    <property type="match status" value="1"/>
</dbReference>
<gene>
    <name evidence="2" type="ORF">HanXRQr2_Chr10g0466181</name>
</gene>
<organism evidence="2 3">
    <name type="scientific">Helianthus annuus</name>
    <name type="common">Common sunflower</name>
    <dbReference type="NCBI Taxonomy" id="4232"/>
    <lineage>
        <taxon>Eukaryota</taxon>
        <taxon>Viridiplantae</taxon>
        <taxon>Streptophyta</taxon>
        <taxon>Embryophyta</taxon>
        <taxon>Tracheophyta</taxon>
        <taxon>Spermatophyta</taxon>
        <taxon>Magnoliopsida</taxon>
        <taxon>eudicotyledons</taxon>
        <taxon>Gunneridae</taxon>
        <taxon>Pentapetalae</taxon>
        <taxon>asterids</taxon>
        <taxon>campanulids</taxon>
        <taxon>Asterales</taxon>
        <taxon>Asteraceae</taxon>
        <taxon>Asteroideae</taxon>
        <taxon>Heliantheae alliance</taxon>
        <taxon>Heliantheae</taxon>
        <taxon>Helianthus</taxon>
    </lineage>
</organism>
<dbReference type="Proteomes" id="UP000215914">
    <property type="component" value="Unassembled WGS sequence"/>
</dbReference>
<proteinExistence type="predicted"/>